<gene>
    <name evidence="2" type="ORF">DVS28_a1405</name>
</gene>
<dbReference type="Gene3D" id="3.20.20.140">
    <property type="entry name" value="Metal-dependent hydrolases"/>
    <property type="match status" value="1"/>
</dbReference>
<evidence type="ECO:0000313" key="3">
    <source>
        <dbReference type="Proteomes" id="UP000264006"/>
    </source>
</evidence>
<dbReference type="PANTHER" id="PTHR11647:SF1">
    <property type="entry name" value="COLLAPSIN RESPONSE MEDIATOR PROTEIN"/>
    <property type="match status" value="1"/>
</dbReference>
<dbReference type="PANTHER" id="PTHR11647">
    <property type="entry name" value="HYDRANTOINASE/DIHYDROPYRIMIDINASE FAMILY MEMBER"/>
    <property type="match status" value="1"/>
</dbReference>
<dbReference type="InterPro" id="IPR032466">
    <property type="entry name" value="Metal_Hydrolase"/>
</dbReference>
<evidence type="ECO:0000313" key="2">
    <source>
        <dbReference type="EMBL" id="AXV06104.1"/>
    </source>
</evidence>
<dbReference type="SUPFAM" id="SSF51338">
    <property type="entry name" value="Composite domain of metallo-dependent hydrolases"/>
    <property type="match status" value="1"/>
</dbReference>
<name>A0A346XV57_9ACTN</name>
<keyword evidence="3" id="KW-1185">Reference proteome</keyword>
<dbReference type="InterPro" id="IPR013108">
    <property type="entry name" value="Amidohydro_3"/>
</dbReference>
<proteinExistence type="predicted"/>
<organism evidence="2 3">
    <name type="scientific">Euzebya pacifica</name>
    <dbReference type="NCBI Taxonomy" id="1608957"/>
    <lineage>
        <taxon>Bacteria</taxon>
        <taxon>Bacillati</taxon>
        <taxon>Actinomycetota</taxon>
        <taxon>Nitriliruptoria</taxon>
        <taxon>Euzebyales</taxon>
    </lineage>
</organism>
<feature type="domain" description="Amidohydrolase 3" evidence="1">
    <location>
        <begin position="53"/>
        <end position="224"/>
    </location>
</feature>
<dbReference type="Pfam" id="PF07969">
    <property type="entry name" value="Amidohydro_3"/>
    <property type="match status" value="1"/>
</dbReference>
<dbReference type="EMBL" id="CP031165">
    <property type="protein sequence ID" value="AXV06104.1"/>
    <property type="molecule type" value="Genomic_DNA"/>
</dbReference>
<evidence type="ECO:0000259" key="1">
    <source>
        <dbReference type="Pfam" id="PF07969"/>
    </source>
</evidence>
<accession>A0A346XV57</accession>
<dbReference type="KEGG" id="euz:DVS28_a1405"/>
<dbReference type="SUPFAM" id="SSF51556">
    <property type="entry name" value="Metallo-dependent hydrolases"/>
    <property type="match status" value="1"/>
</dbReference>
<reference evidence="2 3" key="1">
    <citation type="submission" date="2018-09" db="EMBL/GenBank/DDBJ databases">
        <title>Complete genome sequence of Euzebya sp. DY32-46 isolated from seawater of Pacific Ocean.</title>
        <authorList>
            <person name="Xu L."/>
            <person name="Wu Y.-H."/>
            <person name="Xu X.-W."/>
        </authorList>
    </citation>
    <scope>NUCLEOTIDE SEQUENCE [LARGE SCALE GENOMIC DNA]</scope>
    <source>
        <strain evidence="2 3">DY32-46</strain>
    </source>
</reference>
<dbReference type="GO" id="GO:0005829">
    <property type="term" value="C:cytosol"/>
    <property type="evidence" value="ECO:0007669"/>
    <property type="project" value="TreeGrafter"/>
</dbReference>
<dbReference type="GO" id="GO:0016812">
    <property type="term" value="F:hydrolase activity, acting on carbon-nitrogen (but not peptide) bonds, in cyclic amides"/>
    <property type="evidence" value="ECO:0007669"/>
    <property type="project" value="TreeGrafter"/>
</dbReference>
<dbReference type="InterPro" id="IPR050378">
    <property type="entry name" value="Metallo-dep_Hydrolases_sf"/>
</dbReference>
<dbReference type="Proteomes" id="UP000264006">
    <property type="component" value="Chromosome"/>
</dbReference>
<dbReference type="InterPro" id="IPR011059">
    <property type="entry name" value="Metal-dep_hydrolase_composite"/>
</dbReference>
<protein>
    <recommendedName>
        <fullName evidence="1">Amidohydrolase 3 domain-containing protein</fullName>
    </recommendedName>
</protein>
<dbReference type="AlphaFoldDB" id="A0A346XV57"/>
<sequence>MFRAMRDTTWDILITDGLVFDGHGTMPTTEDVAIADGRIVARGRDLDPALASRVVEAAGRWVLPGMLDIHTHYDLEVELAPGLPEAARHGTTTVVMSNCSLGTTYGHQRRDNGEYVEDPIIDCFARVENIPKHVLTRAADEMDWTTSEEYLAHLDDQPLGANVVPQIPHSMLRAQVMGLRDSVNRDPSHDEIVRMGQLLNRAMKEGYAGFSTDALPFHYLSNDPNRKTKIPTQWTTREELKTLTHVVRHHDRVWQGTPPKDSPVDTVKTFGLTSGRLFGSPLRTTIVAAMDVNTDRTILPLAKVLMAVFNSRLVDGNFRMQALAAEFKVWADGPLTPLCEEIPELRELNEPDLEDREGRTAILDDPDWQARFRTMWNAGKDGKGLRGFLKKVRIEPWALPTDHEKLVIDGNKPVAAWKGLTFADLQRRVEAFRAGRLDTTTAEAAELRAFPADVDDDANVVIHLLRTYDLDFRWYAITANSDRRAAKAALTHRYTLPGFNDSGAHLTNMAFYDANLRGLQWVMDDGLAAVSRHIMRLTKEPADFWQVDAGTLDVGAVADVVVIDPARLRGWDPESTIELTYRDDLGDEVMVNRPEGIVTTTVVGGTVAWDGVDVAPEVGKVRLGRTLLAVNG</sequence>